<organism evidence="8 9">
    <name type="scientific">Citrobacter cronae</name>
    <dbReference type="NCBI Taxonomy" id="1748967"/>
    <lineage>
        <taxon>Bacteria</taxon>
        <taxon>Pseudomonadati</taxon>
        <taxon>Pseudomonadota</taxon>
        <taxon>Gammaproteobacteria</taxon>
        <taxon>Enterobacterales</taxon>
        <taxon>Enterobacteriaceae</taxon>
        <taxon>Citrobacter</taxon>
        <taxon>Citrobacter freundii complex</taxon>
    </lineage>
</organism>
<name>A0A7X1BK13_9ENTR</name>
<dbReference type="InterPro" id="IPR014731">
    <property type="entry name" value="ETF_asu_C"/>
</dbReference>
<evidence type="ECO:0000313" key="8">
    <source>
        <dbReference type="EMBL" id="MBC2618384.1"/>
    </source>
</evidence>
<gene>
    <name evidence="8" type="ORF">H7I73_01835</name>
</gene>
<evidence type="ECO:0000313" key="9">
    <source>
        <dbReference type="Proteomes" id="UP000548504"/>
    </source>
</evidence>
<dbReference type="PANTHER" id="PTHR43153:SF1">
    <property type="entry name" value="ELECTRON TRANSFER FLAVOPROTEIN SUBUNIT ALPHA, MITOCHONDRIAL"/>
    <property type="match status" value="1"/>
</dbReference>
<protein>
    <submittedName>
        <fullName evidence="8">Electron transfer flavoprotein subunit alpha</fullName>
    </submittedName>
</protein>
<dbReference type="InterPro" id="IPR014729">
    <property type="entry name" value="Rossmann-like_a/b/a_fold"/>
</dbReference>
<evidence type="ECO:0000256" key="1">
    <source>
        <dbReference type="ARBA" id="ARBA00005817"/>
    </source>
</evidence>
<dbReference type="PANTHER" id="PTHR43153">
    <property type="entry name" value="ELECTRON TRANSFER FLAVOPROTEIN ALPHA"/>
    <property type="match status" value="1"/>
</dbReference>
<feature type="binding site" evidence="6">
    <location>
        <position position="286"/>
    </location>
    <ligand>
        <name>FAD</name>
        <dbReference type="ChEBI" id="CHEBI:57692"/>
    </ligand>
</feature>
<keyword evidence="4 6" id="KW-0274">FAD</keyword>
<dbReference type="Gene3D" id="3.40.50.1220">
    <property type="entry name" value="TPP-binding domain"/>
    <property type="match status" value="1"/>
</dbReference>
<dbReference type="Pfam" id="PF00766">
    <property type="entry name" value="ETF_alpha"/>
    <property type="match status" value="1"/>
</dbReference>
<dbReference type="Pfam" id="PF01012">
    <property type="entry name" value="ETF"/>
    <property type="match status" value="1"/>
</dbReference>
<evidence type="ECO:0000256" key="4">
    <source>
        <dbReference type="ARBA" id="ARBA00022827"/>
    </source>
</evidence>
<keyword evidence="5" id="KW-0249">Electron transport</keyword>
<evidence type="ECO:0000256" key="6">
    <source>
        <dbReference type="PIRSR" id="PIRSR000089-1"/>
    </source>
</evidence>
<dbReference type="SUPFAM" id="SSF52467">
    <property type="entry name" value="DHS-like NAD/FAD-binding domain"/>
    <property type="match status" value="1"/>
</dbReference>
<keyword evidence="2" id="KW-0813">Transport</keyword>
<evidence type="ECO:0000256" key="5">
    <source>
        <dbReference type="ARBA" id="ARBA00022982"/>
    </source>
</evidence>
<evidence type="ECO:0000259" key="7">
    <source>
        <dbReference type="SMART" id="SM00893"/>
    </source>
</evidence>
<dbReference type="GO" id="GO:0050660">
    <property type="term" value="F:flavin adenine dinucleotide binding"/>
    <property type="evidence" value="ECO:0007669"/>
    <property type="project" value="InterPro"/>
</dbReference>
<accession>A0A7X1BK13</accession>
<dbReference type="PIRSF" id="PIRSF000089">
    <property type="entry name" value="Electra_flavoP_a"/>
    <property type="match status" value="1"/>
</dbReference>
<dbReference type="InterPro" id="IPR014730">
    <property type="entry name" value="ETF_a/b_N"/>
</dbReference>
<dbReference type="SMART" id="SM00893">
    <property type="entry name" value="ETF"/>
    <property type="match status" value="1"/>
</dbReference>
<feature type="binding site" evidence="6">
    <location>
        <position position="208"/>
    </location>
    <ligand>
        <name>FAD</name>
        <dbReference type="ChEBI" id="CHEBI:57692"/>
    </ligand>
</feature>
<dbReference type="Proteomes" id="UP000548504">
    <property type="component" value="Unassembled WGS sequence"/>
</dbReference>
<dbReference type="GO" id="GO:0033539">
    <property type="term" value="P:fatty acid beta-oxidation using acyl-CoA dehydrogenase"/>
    <property type="evidence" value="ECO:0007669"/>
    <property type="project" value="TreeGrafter"/>
</dbReference>
<feature type="binding site" evidence="6">
    <location>
        <begin position="233"/>
        <end position="234"/>
    </location>
    <ligand>
        <name>FAD</name>
        <dbReference type="ChEBI" id="CHEBI:57692"/>
    </ligand>
</feature>
<dbReference type="RefSeq" id="WP_185655573.1">
    <property type="nucleotide sequence ID" value="NZ_JACLAG010000001.1"/>
</dbReference>
<evidence type="ECO:0000256" key="3">
    <source>
        <dbReference type="ARBA" id="ARBA00022630"/>
    </source>
</evidence>
<dbReference type="InterPro" id="IPR029035">
    <property type="entry name" value="DHS-like_NAD/FAD-binding_dom"/>
</dbReference>
<keyword evidence="3" id="KW-0285">Flavoprotein</keyword>
<dbReference type="GO" id="GO:0009055">
    <property type="term" value="F:electron transfer activity"/>
    <property type="evidence" value="ECO:0007669"/>
    <property type="project" value="InterPro"/>
</dbReference>
<feature type="binding site" evidence="6">
    <location>
        <begin position="265"/>
        <end position="272"/>
    </location>
    <ligand>
        <name>FAD</name>
        <dbReference type="ChEBI" id="CHEBI:57692"/>
    </ligand>
</feature>
<dbReference type="InterPro" id="IPR001308">
    <property type="entry name" value="ETF_a/FixB"/>
</dbReference>
<comment type="caution">
    <text evidence="8">The sequence shown here is derived from an EMBL/GenBank/DDBJ whole genome shotgun (WGS) entry which is preliminary data.</text>
</comment>
<comment type="similarity">
    <text evidence="1">Belongs to the ETF alpha-subunit/FixB family.</text>
</comment>
<feature type="binding site" evidence="6">
    <location>
        <begin position="304"/>
        <end position="305"/>
    </location>
    <ligand>
        <name>FAD</name>
        <dbReference type="ChEBI" id="CHEBI:57692"/>
    </ligand>
</feature>
<evidence type="ECO:0000256" key="2">
    <source>
        <dbReference type="ARBA" id="ARBA00022448"/>
    </source>
</evidence>
<proteinExistence type="inferred from homology"/>
<sequence>MSKINQVWVVSDSADRYADLLAGAKQFGEHVSAVIWDESEALQVQHADAVYVLSGKSEQQRLENYAETLVALIQNTEKDDSALRTGTLILLAATRRGKSLAARLSILLQSALINDATSLALENGELYAEHRMYGGLAFGREKINTPTAIVTVSSGAFEPLEANAPHQLAPMPVSYIPPQHELLCKARRAKSVSSIDLSKARRVVGIGRGLAAKDDLHMIWDLAAALNAEVGCSRPIAEGEHWMDRERYIGVSGVLLKTDVYLALGISGQIQHMVGGNGAKTIVAINKDKNAPIFQYADYGLVGDIYKVVPALTELLQH</sequence>
<dbReference type="EMBL" id="JACLAG010000001">
    <property type="protein sequence ID" value="MBC2618384.1"/>
    <property type="molecule type" value="Genomic_DNA"/>
</dbReference>
<comment type="cofactor">
    <cofactor evidence="6">
        <name>FAD</name>
        <dbReference type="ChEBI" id="CHEBI:57692"/>
    </cofactor>
    <text evidence="6">Binds 1 FAD per dimer.</text>
</comment>
<dbReference type="Gene3D" id="3.40.50.620">
    <property type="entry name" value="HUPs"/>
    <property type="match status" value="1"/>
</dbReference>
<feature type="domain" description="Electron transfer flavoprotein alpha/beta-subunit N-terminal" evidence="7">
    <location>
        <begin position="7"/>
        <end position="186"/>
    </location>
</feature>
<dbReference type="FunFam" id="3.40.50.1220:FF:000004">
    <property type="entry name" value="Electron transfer flavoprotein"/>
    <property type="match status" value="1"/>
</dbReference>
<reference evidence="8 9" key="1">
    <citation type="submission" date="2020-08" db="EMBL/GenBank/DDBJ databases">
        <title>Emergence and comparative genomics analysis of Citrobacter in Fennec fox imported from North Africa to China.</title>
        <authorList>
            <person name="Zheng B."/>
        </authorList>
    </citation>
    <scope>NUCLEOTIDE SEQUENCE [LARGE SCALE GENOMIC DNA]</scope>
    <source>
        <strain evidence="8 9">FF141</strain>
    </source>
</reference>
<dbReference type="SUPFAM" id="SSF52402">
    <property type="entry name" value="Adenine nucleotide alpha hydrolases-like"/>
    <property type="match status" value="1"/>
</dbReference>
<dbReference type="AlphaFoldDB" id="A0A7X1BK13"/>